<reference evidence="2" key="1">
    <citation type="submission" date="2021-11" db="EMBL/GenBank/DDBJ databases">
        <title>Description of novel Flavobacterium species.</title>
        <authorList>
            <person name="Saticioglu I.B."/>
            <person name="Ay H."/>
            <person name="Altun S."/>
            <person name="Duman M."/>
        </authorList>
    </citation>
    <scope>NUCLEOTIDE SEQUENCE</scope>
    <source>
        <strain evidence="2">F-65</strain>
    </source>
</reference>
<dbReference type="EMBL" id="JAJJMO010000001">
    <property type="protein sequence ID" value="MCC9072005.1"/>
    <property type="molecule type" value="Genomic_DNA"/>
</dbReference>
<dbReference type="PROSITE" id="PS51704">
    <property type="entry name" value="GP_PDE"/>
    <property type="match status" value="1"/>
</dbReference>
<dbReference type="RefSeq" id="WP_229988736.1">
    <property type="nucleotide sequence ID" value="NZ_JAJJMO010000001.1"/>
</dbReference>
<gene>
    <name evidence="2" type="ORF">LNQ49_10475</name>
</gene>
<sequence>MLKIAHRGARGYEPENTLQAFQRAIEMKVDGIELDVHLSSDGHLIVIHDETIDRTTNGKGFVNSLSLQELKDFRIENEHQIPTLSEVFDLVNQQCFINIELKGLGTANAVVALIELYISEKNWNYSSFIVSSFDWDFLQQIASLNPKIPIGVLTETDVDLAITFAKDIKAKAIHPDFHLLNKENTIQMQEIGFQVFPWTVNEKEDIAKIKTYNVNGIISDFTDRI</sequence>
<comment type="caution">
    <text evidence="2">The sequence shown here is derived from an EMBL/GenBank/DDBJ whole genome shotgun (WGS) entry which is preliminary data.</text>
</comment>
<dbReference type="Gene3D" id="3.20.20.190">
    <property type="entry name" value="Phosphatidylinositol (PI) phosphodiesterase"/>
    <property type="match status" value="1"/>
</dbReference>
<proteinExistence type="predicted"/>
<dbReference type="PANTHER" id="PTHR46211:SF14">
    <property type="entry name" value="GLYCEROPHOSPHODIESTER PHOSPHODIESTERASE"/>
    <property type="match status" value="1"/>
</dbReference>
<evidence type="ECO:0000313" key="2">
    <source>
        <dbReference type="EMBL" id="MCC9072005.1"/>
    </source>
</evidence>
<accession>A0ABS8MT96</accession>
<dbReference type="PANTHER" id="PTHR46211">
    <property type="entry name" value="GLYCEROPHOSPHORYL DIESTER PHOSPHODIESTERASE"/>
    <property type="match status" value="1"/>
</dbReference>
<evidence type="ECO:0000259" key="1">
    <source>
        <dbReference type="PROSITE" id="PS51704"/>
    </source>
</evidence>
<dbReference type="Pfam" id="PF03009">
    <property type="entry name" value="GDPD"/>
    <property type="match status" value="1"/>
</dbReference>
<feature type="domain" description="GP-PDE" evidence="1">
    <location>
        <begin position="1"/>
        <end position="225"/>
    </location>
</feature>
<dbReference type="SUPFAM" id="SSF51695">
    <property type="entry name" value="PLC-like phosphodiesterases"/>
    <property type="match status" value="1"/>
</dbReference>
<organism evidence="2 3">
    <name type="scientific">Flavobacterium pisciphilum</name>
    <dbReference type="NCBI Taxonomy" id="2893755"/>
    <lineage>
        <taxon>Bacteria</taxon>
        <taxon>Pseudomonadati</taxon>
        <taxon>Bacteroidota</taxon>
        <taxon>Flavobacteriia</taxon>
        <taxon>Flavobacteriales</taxon>
        <taxon>Flavobacteriaceae</taxon>
        <taxon>Flavobacterium</taxon>
    </lineage>
</organism>
<name>A0ABS8MT96_9FLAO</name>
<dbReference type="InterPro" id="IPR017946">
    <property type="entry name" value="PLC-like_Pdiesterase_TIM-brl"/>
</dbReference>
<dbReference type="InterPro" id="IPR030395">
    <property type="entry name" value="GP_PDE_dom"/>
</dbReference>
<protein>
    <submittedName>
        <fullName evidence="2">Glycerophosphodiester phosphodiesterase</fullName>
    </submittedName>
</protein>
<evidence type="ECO:0000313" key="3">
    <source>
        <dbReference type="Proteomes" id="UP001430919"/>
    </source>
</evidence>
<dbReference type="Proteomes" id="UP001430919">
    <property type="component" value="Unassembled WGS sequence"/>
</dbReference>
<keyword evidence="3" id="KW-1185">Reference proteome</keyword>